<evidence type="ECO:0000259" key="2">
    <source>
        <dbReference type="Pfam" id="PF00188"/>
    </source>
</evidence>
<evidence type="ECO:0000256" key="1">
    <source>
        <dbReference type="SAM" id="MobiDB-lite"/>
    </source>
</evidence>
<keyword evidence="4" id="KW-1185">Reference proteome</keyword>
<organism evidence="3 4">
    <name type="scientific">Tritonibacter litoralis</name>
    <dbReference type="NCBI Taxonomy" id="2662264"/>
    <lineage>
        <taxon>Bacteria</taxon>
        <taxon>Pseudomonadati</taxon>
        <taxon>Pseudomonadota</taxon>
        <taxon>Alphaproteobacteria</taxon>
        <taxon>Rhodobacterales</taxon>
        <taxon>Paracoccaceae</taxon>
        <taxon>Tritonibacter</taxon>
    </lineage>
</organism>
<dbReference type="RefSeq" id="WP_153217403.1">
    <property type="nucleotide sequence ID" value="NZ_WIBF01000015.1"/>
</dbReference>
<proteinExistence type="predicted"/>
<feature type="compositionally biased region" description="Polar residues" evidence="1">
    <location>
        <begin position="189"/>
        <end position="198"/>
    </location>
</feature>
<dbReference type="InterPro" id="IPR001343">
    <property type="entry name" value="Hemolysn_Ca-bd"/>
</dbReference>
<dbReference type="InterPro" id="IPR018511">
    <property type="entry name" value="Hemolysin-typ_Ca-bd_CS"/>
</dbReference>
<accession>A0A843YHU0</accession>
<dbReference type="Pfam" id="PF00353">
    <property type="entry name" value="HemolysinCabind"/>
    <property type="match status" value="2"/>
</dbReference>
<dbReference type="SUPFAM" id="SSF51120">
    <property type="entry name" value="beta-Roll"/>
    <property type="match status" value="1"/>
</dbReference>
<dbReference type="Proteomes" id="UP000444174">
    <property type="component" value="Unassembled WGS sequence"/>
</dbReference>
<reference evidence="3 4" key="1">
    <citation type="submission" date="2019-10" db="EMBL/GenBank/DDBJ databases">
        <title>Epibacterium sp. nov., isolated from seawater.</title>
        <authorList>
            <person name="Zhang X."/>
            <person name="Li N."/>
        </authorList>
    </citation>
    <scope>NUCLEOTIDE SEQUENCE [LARGE SCALE GENOMIC DNA]</scope>
    <source>
        <strain evidence="3 4">SM1979</strain>
    </source>
</reference>
<dbReference type="InterPro" id="IPR011049">
    <property type="entry name" value="Serralysin-like_metalloprot_C"/>
</dbReference>
<feature type="region of interest" description="Disordered" evidence="1">
    <location>
        <begin position="151"/>
        <end position="232"/>
    </location>
</feature>
<dbReference type="PANTHER" id="PTHR31157:SF1">
    <property type="entry name" value="SCP DOMAIN-CONTAINING PROTEIN"/>
    <property type="match status" value="1"/>
</dbReference>
<dbReference type="Pfam" id="PF00188">
    <property type="entry name" value="CAP"/>
    <property type="match status" value="1"/>
</dbReference>
<dbReference type="GO" id="GO:0005509">
    <property type="term" value="F:calcium ion binding"/>
    <property type="evidence" value="ECO:0007669"/>
    <property type="project" value="InterPro"/>
</dbReference>
<protein>
    <recommendedName>
        <fullName evidence="2">SCP domain-containing protein</fullName>
    </recommendedName>
</protein>
<dbReference type="AlphaFoldDB" id="A0A843YHU0"/>
<comment type="caution">
    <text evidence="3">The sequence shown here is derived from an EMBL/GenBank/DDBJ whole genome shotgun (WGS) entry which is preliminary data.</text>
</comment>
<sequence>MSEASALERQMLELINAERAANGLSPVQLELRLNDSAEDHSTWMLEQDVFSHTGEGGSSAGDRMADAGFVFSGNWRWSENIAWQSERGAPGLEDDVINLHNALMNSPGHRANILDPNVTVIGIGIELGEFNGFNAVMVTQNFARTSADLQLDEGTGTDPAPSDPAPQDPAPADPVPADPEPTPDAPTTGTNGNDNITLDTAGELNLLAGRDFGTGSDGNDTIRGGDGRDDLIGNDGADRLIGGRHSDNLSGGDGLDRLFGGAGYDSLSGGNDRDILKGQNGNDTLDGGAGNDLLVGGNGQDTFVFSEGADRVADFNRGGVDDFIDLSAANGINSFTDLVNNHATELANGHLRITDDDGDRLIIRNTELSDLESSDFLF</sequence>
<feature type="domain" description="SCP" evidence="2">
    <location>
        <begin position="12"/>
        <end position="142"/>
    </location>
</feature>
<evidence type="ECO:0000313" key="4">
    <source>
        <dbReference type="Proteomes" id="UP000444174"/>
    </source>
</evidence>
<dbReference type="Gene3D" id="2.150.10.10">
    <property type="entry name" value="Serralysin-like metalloprotease, C-terminal"/>
    <property type="match status" value="1"/>
</dbReference>
<name>A0A843YHU0_9RHOB</name>
<dbReference type="PRINTS" id="PR00313">
    <property type="entry name" value="CABNDNGRPT"/>
</dbReference>
<dbReference type="CDD" id="cd05379">
    <property type="entry name" value="CAP_bacterial"/>
    <property type="match status" value="1"/>
</dbReference>
<dbReference type="PANTHER" id="PTHR31157">
    <property type="entry name" value="SCP DOMAIN-CONTAINING PROTEIN"/>
    <property type="match status" value="1"/>
</dbReference>
<dbReference type="EMBL" id="WIBF01000015">
    <property type="protein sequence ID" value="MQQ10421.1"/>
    <property type="molecule type" value="Genomic_DNA"/>
</dbReference>
<dbReference type="InterPro" id="IPR035940">
    <property type="entry name" value="CAP_sf"/>
</dbReference>
<evidence type="ECO:0000313" key="3">
    <source>
        <dbReference type="EMBL" id="MQQ10421.1"/>
    </source>
</evidence>
<feature type="compositionally biased region" description="Pro residues" evidence="1">
    <location>
        <begin position="161"/>
        <end position="184"/>
    </location>
</feature>
<gene>
    <name evidence="3" type="ORF">GFB49_18300</name>
</gene>
<dbReference type="SUPFAM" id="SSF55797">
    <property type="entry name" value="PR-1-like"/>
    <property type="match status" value="1"/>
</dbReference>
<dbReference type="Gene3D" id="3.40.33.10">
    <property type="entry name" value="CAP"/>
    <property type="match status" value="1"/>
</dbReference>
<dbReference type="InterPro" id="IPR014044">
    <property type="entry name" value="CAP_dom"/>
</dbReference>
<dbReference type="PROSITE" id="PS00330">
    <property type="entry name" value="HEMOLYSIN_CALCIUM"/>
    <property type="match status" value="2"/>
</dbReference>